<dbReference type="GO" id="GO:0005829">
    <property type="term" value="C:cytosol"/>
    <property type="evidence" value="ECO:0007669"/>
    <property type="project" value="TreeGrafter"/>
</dbReference>
<reference evidence="2 3" key="1">
    <citation type="submission" date="2016-10" db="EMBL/GenBank/DDBJ databases">
        <authorList>
            <person name="de Groot N.N."/>
        </authorList>
    </citation>
    <scope>NUCLEOTIDE SEQUENCE [LARGE SCALE GENOMIC DNA]</scope>
    <source>
        <strain evidence="2 3">47C3B</strain>
    </source>
</reference>
<dbReference type="AlphaFoldDB" id="A0A1G6UQM5"/>
<feature type="domain" description="Helicase/UvrB N-terminal" evidence="1">
    <location>
        <begin position="2"/>
        <end position="248"/>
    </location>
</feature>
<dbReference type="SUPFAM" id="SSF52540">
    <property type="entry name" value="P-loop containing nucleoside triphosphate hydrolases"/>
    <property type="match status" value="2"/>
</dbReference>
<proteinExistence type="predicted"/>
<dbReference type="GO" id="GO:0016787">
    <property type="term" value="F:hydrolase activity"/>
    <property type="evidence" value="ECO:0007669"/>
    <property type="project" value="InterPro"/>
</dbReference>
<dbReference type="CDD" id="cd18785">
    <property type="entry name" value="SF2_C"/>
    <property type="match status" value="1"/>
</dbReference>
<dbReference type="EMBL" id="FNAI01000001">
    <property type="protein sequence ID" value="SDD43642.1"/>
    <property type="molecule type" value="Genomic_DNA"/>
</dbReference>
<dbReference type="InterPro" id="IPR050742">
    <property type="entry name" value="Helicase_Restrict-Modif_Enz"/>
</dbReference>
<evidence type="ECO:0000259" key="1">
    <source>
        <dbReference type="Pfam" id="PF04851"/>
    </source>
</evidence>
<dbReference type="Proteomes" id="UP000199072">
    <property type="component" value="Unassembled WGS sequence"/>
</dbReference>
<keyword evidence="3" id="KW-1185">Reference proteome</keyword>
<protein>
    <submittedName>
        <fullName evidence="2">Type III restriction enzyme</fullName>
    </submittedName>
</protein>
<dbReference type="RefSeq" id="WP_091144396.1">
    <property type="nucleotide sequence ID" value="NZ_FNAI01000001.1"/>
</dbReference>
<evidence type="ECO:0000313" key="3">
    <source>
        <dbReference type="Proteomes" id="UP000199072"/>
    </source>
</evidence>
<dbReference type="STRING" id="1391627.SAMN05216464_101728"/>
<name>A0A1G6UQM5_9SPHI</name>
<dbReference type="GO" id="GO:0005524">
    <property type="term" value="F:ATP binding"/>
    <property type="evidence" value="ECO:0007669"/>
    <property type="project" value="InterPro"/>
</dbReference>
<accession>A0A1G6UQM5</accession>
<sequence length="878" mass="100096">MELKSYQYKVIKDLEIYLAYVQQYKKTDKAFNHYWEERIGPYNPLTGEGMQHYKNTIPNAAHVCIKVPTAGGKTFIACNALHTIFNAYSSAMPKVVVWLVPWSNLLNQTVLALSDPNHPYRKKLNSLFNHRVEVYEKKDLLQGSNFNPSVVKEQLSIIVMSFGSLRAKNKEDRKVYQENGQLASFASYYRNTADLLEDVDETALINVLRSMQPVIVVDESHNAESNLSVDMLNALNPSFVLDLTATPKNNSNIVSLVPAIELKKEHMVKLPVIVYNHHDKTEVVNSALHLQRKLELLSIEQEKNGGRYIRPIVLFQAQPKIGEENITYEKLKRQLLSIGIPENQIKIKTATIDELKGEDLLSRECEVRYIITINALKEGWDCPFAYVLASLADKSSAVDVEQILGRVLRQPYVMKHSASLLNISYVLTASAKFNDTLQSIVKGLQAAGFSDRDYREIDTMREEERQRAVADPLENFLFPEQAIVESEPELDSTRISFEPENLTPLENDDIVLQEIETMAEEQNAELEAIIQQQKKQPVDEQIFEEMGDKIKRYKLSEANRSFVSDLRLPQFYLTVQQSDIFGTGKEFLSQEPLLQQFKLSNEDTKIDFEQISSDLYKVDIEEIGKSEYDARFTKIEDMMVKEPVVAYILSKPKDSQIKDIAHQLIQMIGDMYPIADQEIRVYIERILSSLNAEQLQNILIRKLSYADKIKAKIKHHADNFAEGRFNDLIKVGKIQAEPSWNFSELIVPGVLGAAISKSLYEREGLMNNFETTIITDIAALPNIAFWHRNLGRGKGFSINGYKSNHYPDFIVGTKSGKVILIETKGDDRDNSDSQAKCRLGNKWAELSGSKFSYFMVFDKKAIEGAFNADKARELIRQL</sequence>
<dbReference type="PANTHER" id="PTHR47396:SF1">
    <property type="entry name" value="ATP-DEPENDENT HELICASE IRC3-RELATED"/>
    <property type="match status" value="1"/>
</dbReference>
<gene>
    <name evidence="2" type="ORF">SAMN05216464_101728</name>
</gene>
<dbReference type="InterPro" id="IPR027417">
    <property type="entry name" value="P-loop_NTPase"/>
</dbReference>
<dbReference type="GO" id="GO:0003677">
    <property type="term" value="F:DNA binding"/>
    <property type="evidence" value="ECO:0007669"/>
    <property type="project" value="InterPro"/>
</dbReference>
<dbReference type="PANTHER" id="PTHR47396">
    <property type="entry name" value="TYPE I RESTRICTION ENZYME ECOKI R PROTEIN"/>
    <property type="match status" value="1"/>
</dbReference>
<dbReference type="InterPro" id="IPR006935">
    <property type="entry name" value="Helicase/UvrB_N"/>
</dbReference>
<dbReference type="OrthoDB" id="9804145at2"/>
<organism evidence="2 3">
    <name type="scientific">Mucilaginibacter pineti</name>
    <dbReference type="NCBI Taxonomy" id="1391627"/>
    <lineage>
        <taxon>Bacteria</taxon>
        <taxon>Pseudomonadati</taxon>
        <taxon>Bacteroidota</taxon>
        <taxon>Sphingobacteriia</taxon>
        <taxon>Sphingobacteriales</taxon>
        <taxon>Sphingobacteriaceae</taxon>
        <taxon>Mucilaginibacter</taxon>
    </lineage>
</organism>
<evidence type="ECO:0000313" key="2">
    <source>
        <dbReference type="EMBL" id="SDD43642.1"/>
    </source>
</evidence>
<dbReference type="Gene3D" id="3.40.50.300">
    <property type="entry name" value="P-loop containing nucleotide triphosphate hydrolases"/>
    <property type="match status" value="2"/>
</dbReference>
<dbReference type="Pfam" id="PF04851">
    <property type="entry name" value="ResIII"/>
    <property type="match status" value="1"/>
</dbReference>